<dbReference type="EMBL" id="CP136897">
    <property type="protein sequence ID" value="WOL15763.1"/>
    <property type="molecule type" value="Genomic_DNA"/>
</dbReference>
<keyword evidence="4 5" id="KW-0408">Iron</keyword>
<protein>
    <submittedName>
        <fullName evidence="8">Gibberellin 2-beta-dioxygenase 6</fullName>
    </submittedName>
</protein>
<dbReference type="Pfam" id="PF14226">
    <property type="entry name" value="DIOX_N"/>
    <property type="match status" value="1"/>
</dbReference>
<evidence type="ECO:0000256" key="1">
    <source>
        <dbReference type="ARBA" id="ARBA00001961"/>
    </source>
</evidence>
<feature type="region of interest" description="Disordered" evidence="6">
    <location>
        <begin position="14"/>
        <end position="57"/>
    </location>
</feature>
<evidence type="ECO:0000256" key="3">
    <source>
        <dbReference type="ARBA" id="ARBA00023002"/>
    </source>
</evidence>
<proteinExistence type="inferred from homology"/>
<evidence type="ECO:0000313" key="8">
    <source>
        <dbReference type="EMBL" id="WOL15763.1"/>
    </source>
</evidence>
<feature type="domain" description="Fe2OG dioxygenase" evidence="7">
    <location>
        <begin position="242"/>
        <end position="376"/>
    </location>
</feature>
<accession>A0AAQ3QNA6</accession>
<dbReference type="PROSITE" id="PS51471">
    <property type="entry name" value="FE2OG_OXY"/>
    <property type="match status" value="1"/>
</dbReference>
<name>A0AAQ3QNA6_9LILI</name>
<dbReference type="InterPro" id="IPR050231">
    <property type="entry name" value="Iron_ascorbate_oxido_reductase"/>
</dbReference>
<evidence type="ECO:0000256" key="5">
    <source>
        <dbReference type="RuleBase" id="RU003682"/>
    </source>
</evidence>
<comment type="similarity">
    <text evidence="5">Belongs to the iron/ascorbate-dependent oxidoreductase family.</text>
</comment>
<dbReference type="InterPro" id="IPR044861">
    <property type="entry name" value="IPNS-like_FE2OG_OXY"/>
</dbReference>
<evidence type="ECO:0000256" key="4">
    <source>
        <dbReference type="ARBA" id="ARBA00023004"/>
    </source>
</evidence>
<dbReference type="InterPro" id="IPR005123">
    <property type="entry name" value="Oxoglu/Fe-dep_dioxygenase_dom"/>
</dbReference>
<evidence type="ECO:0000259" key="7">
    <source>
        <dbReference type="PROSITE" id="PS51471"/>
    </source>
</evidence>
<comment type="cofactor">
    <cofactor evidence="1">
        <name>L-ascorbate</name>
        <dbReference type="ChEBI" id="CHEBI:38290"/>
    </cofactor>
</comment>
<dbReference type="AlphaFoldDB" id="A0AAQ3QNA6"/>
<keyword evidence="2 5" id="KW-0479">Metal-binding</keyword>
<keyword evidence="9" id="KW-1185">Reference proteome</keyword>
<feature type="compositionally biased region" description="Low complexity" evidence="6">
    <location>
        <begin position="14"/>
        <end position="27"/>
    </location>
</feature>
<dbReference type="PRINTS" id="PR00682">
    <property type="entry name" value="IPNSYNTHASE"/>
</dbReference>
<dbReference type="Pfam" id="PF03171">
    <property type="entry name" value="2OG-FeII_Oxy"/>
    <property type="match status" value="1"/>
</dbReference>
<organism evidence="8 9">
    <name type="scientific">Canna indica</name>
    <name type="common">Indian-shot</name>
    <dbReference type="NCBI Taxonomy" id="4628"/>
    <lineage>
        <taxon>Eukaryota</taxon>
        <taxon>Viridiplantae</taxon>
        <taxon>Streptophyta</taxon>
        <taxon>Embryophyta</taxon>
        <taxon>Tracheophyta</taxon>
        <taxon>Spermatophyta</taxon>
        <taxon>Magnoliopsida</taxon>
        <taxon>Liliopsida</taxon>
        <taxon>Zingiberales</taxon>
        <taxon>Cannaceae</taxon>
        <taxon>Canna</taxon>
    </lineage>
</organism>
<gene>
    <name evidence="8" type="ORF">Cni_G24544</name>
</gene>
<evidence type="ECO:0000256" key="2">
    <source>
        <dbReference type="ARBA" id="ARBA00022723"/>
    </source>
</evidence>
<dbReference type="GO" id="GO:0046872">
    <property type="term" value="F:metal ion binding"/>
    <property type="evidence" value="ECO:0007669"/>
    <property type="project" value="UniProtKB-KW"/>
</dbReference>
<reference evidence="8 9" key="1">
    <citation type="submission" date="2023-10" db="EMBL/GenBank/DDBJ databases">
        <title>Chromosome-scale genome assembly provides insights into flower coloration mechanisms of Canna indica.</title>
        <authorList>
            <person name="Li C."/>
        </authorList>
    </citation>
    <scope>NUCLEOTIDE SEQUENCE [LARGE SCALE GENOMIC DNA]</scope>
    <source>
        <tissue evidence="8">Flower</tissue>
    </source>
</reference>
<dbReference type="InterPro" id="IPR026992">
    <property type="entry name" value="DIOX_N"/>
</dbReference>
<feature type="compositionally biased region" description="Low complexity" evidence="6">
    <location>
        <begin position="34"/>
        <end position="57"/>
    </location>
</feature>
<dbReference type="GO" id="GO:0016491">
    <property type="term" value="F:oxidoreductase activity"/>
    <property type="evidence" value="ECO:0007669"/>
    <property type="project" value="UniProtKB-KW"/>
</dbReference>
<dbReference type="Gene3D" id="2.60.120.330">
    <property type="entry name" value="B-lactam Antibiotic, Isopenicillin N Synthase, Chain"/>
    <property type="match status" value="1"/>
</dbReference>
<dbReference type="SUPFAM" id="SSF51197">
    <property type="entry name" value="Clavaminate synthase-like"/>
    <property type="match status" value="1"/>
</dbReference>
<evidence type="ECO:0000256" key="6">
    <source>
        <dbReference type="SAM" id="MobiDB-lite"/>
    </source>
</evidence>
<sequence length="376" mass="40410">MSTLLDLTTRAPLSINSSANNTSTTCSPLRLPISSAALPPSHGSSGSSRSRTRLPPGTNIIASTATARGAKAGMVIASVTAETNERIQARPLPVIDLSWRRGRAAELLVRACEEFGFFKVVNHGVPRGAVARMEAESARFFALPAGEKLRAGPPSPLGYGIRNIGFHGDMGELEYLLLHSNASYISHKAKSISRTHSSHFSGVVNEYVKQVRQLACELLEMLGEGMGLEDSAVFSRLLRDTDNDSLLRLNHYPPPGFSRSADGHDRTAAAATTTTTTTTTSTSSLYKTAGRVGFGEHSDPQILSILRSNDVDGLQIRLLTEEDHAVWVPVPADPTAFYVNVGDALQAQSNGQLLEVKNVHHLLWGTLAQHKNLPTS</sequence>
<dbReference type="Proteomes" id="UP001327560">
    <property type="component" value="Chromosome 8"/>
</dbReference>
<feature type="compositionally biased region" description="Low complexity" evidence="6">
    <location>
        <begin position="268"/>
        <end position="279"/>
    </location>
</feature>
<feature type="region of interest" description="Disordered" evidence="6">
    <location>
        <begin position="254"/>
        <end position="279"/>
    </location>
</feature>
<dbReference type="InterPro" id="IPR027443">
    <property type="entry name" value="IPNS-like_sf"/>
</dbReference>
<keyword evidence="3 5" id="KW-0560">Oxidoreductase</keyword>
<dbReference type="PANTHER" id="PTHR47990">
    <property type="entry name" value="2-OXOGLUTARATE (2OG) AND FE(II)-DEPENDENT OXYGENASE SUPERFAMILY PROTEIN-RELATED"/>
    <property type="match status" value="1"/>
</dbReference>
<evidence type="ECO:0000313" key="9">
    <source>
        <dbReference type="Proteomes" id="UP001327560"/>
    </source>
</evidence>